<name>A0ABV7Z453_9BACT</name>
<comment type="caution">
    <text evidence="2">The sequence shown here is derived from an EMBL/GenBank/DDBJ whole genome shotgun (WGS) entry which is preliminary data.</text>
</comment>
<dbReference type="EC" id="1.-.-.-" evidence="2"/>
<dbReference type="InterPro" id="IPR018713">
    <property type="entry name" value="MPAB/Lcp_cat_dom"/>
</dbReference>
<feature type="domain" description="ER-bound oxygenase mpaB/mpaB'/Rubber oxygenase catalytic" evidence="1">
    <location>
        <begin position="114"/>
        <end position="302"/>
    </location>
</feature>
<protein>
    <submittedName>
        <fullName evidence="2">Oxygenase MpaB family protein</fullName>
        <ecNumber evidence="2">1.-.-.-</ecNumber>
    </submittedName>
</protein>
<evidence type="ECO:0000259" key="1">
    <source>
        <dbReference type="Pfam" id="PF09995"/>
    </source>
</evidence>
<dbReference type="PANTHER" id="PTHR37539">
    <property type="entry name" value="SECRETED PROTEIN-RELATED"/>
    <property type="match status" value="1"/>
</dbReference>
<gene>
    <name evidence="2" type="ORF">ACFOOI_20470</name>
</gene>
<dbReference type="Proteomes" id="UP001595616">
    <property type="component" value="Unassembled WGS sequence"/>
</dbReference>
<dbReference type="GO" id="GO:0016491">
    <property type="term" value="F:oxidoreductase activity"/>
    <property type="evidence" value="ECO:0007669"/>
    <property type="project" value="UniProtKB-KW"/>
</dbReference>
<accession>A0ABV7Z453</accession>
<evidence type="ECO:0000313" key="3">
    <source>
        <dbReference type="Proteomes" id="UP001595616"/>
    </source>
</evidence>
<dbReference type="Pfam" id="PF09995">
    <property type="entry name" value="MPAB_Lcp_cat"/>
    <property type="match status" value="1"/>
</dbReference>
<dbReference type="EMBL" id="JBHRYQ010000001">
    <property type="protein sequence ID" value="MFC3813051.1"/>
    <property type="molecule type" value="Genomic_DNA"/>
</dbReference>
<evidence type="ECO:0000313" key="2">
    <source>
        <dbReference type="EMBL" id="MFC3813051.1"/>
    </source>
</evidence>
<reference evidence="3" key="1">
    <citation type="journal article" date="2019" name="Int. J. Syst. Evol. Microbiol.">
        <title>The Global Catalogue of Microorganisms (GCM) 10K type strain sequencing project: providing services to taxonomists for standard genome sequencing and annotation.</title>
        <authorList>
            <consortium name="The Broad Institute Genomics Platform"/>
            <consortium name="The Broad Institute Genome Sequencing Center for Infectious Disease"/>
            <person name="Wu L."/>
            <person name="Ma J."/>
        </authorList>
    </citation>
    <scope>NUCLEOTIDE SEQUENCE [LARGE SCALE GENOMIC DNA]</scope>
    <source>
        <strain evidence="3">CECT 7956</strain>
    </source>
</reference>
<dbReference type="RefSeq" id="WP_379839957.1">
    <property type="nucleotide sequence ID" value="NZ_JBHRYQ010000001.1"/>
</dbReference>
<keyword evidence="2" id="KW-0560">Oxidoreductase</keyword>
<organism evidence="2 3">
    <name type="scientific">Lacihabitans lacunae</name>
    <dbReference type="NCBI Taxonomy" id="1028214"/>
    <lineage>
        <taxon>Bacteria</taxon>
        <taxon>Pseudomonadati</taxon>
        <taxon>Bacteroidota</taxon>
        <taxon>Cytophagia</taxon>
        <taxon>Cytophagales</taxon>
        <taxon>Leadbetterellaceae</taxon>
        <taxon>Lacihabitans</taxon>
    </lineage>
</organism>
<keyword evidence="3" id="KW-1185">Reference proteome</keyword>
<proteinExistence type="predicted"/>
<sequence length="323" mass="37052">MAESKEMDILRNTGDAAADELMALLFEKYQHKMGAMLMPILHNFNKTDYNTLDENIVVFFKENSTLPAWYNIKETIRATDYYTRNQQAIGVVLGCYSLPYCYLGEDGARVLGFSGRIKKDTYNRLKETGQYLRKVMNYDHWESGVVFEIILKVRLLHAFWRFMVLKSDKWDSSWGVPINQEDLLGTNLAFSLIVLRGLKKLGHSVDQAYEKAYLHHWAVIGHVLGLCPDLMVFNIKDAIKMDKVIAQRQFKTSEIGQELTHSLMNAYTEATGSKLASEFFKSQSRFLLGEKYANWLGIPESSFPLSVLHAFNKTSSFMSNIYA</sequence>
<dbReference type="PANTHER" id="PTHR37539:SF1">
    <property type="entry name" value="ER-BOUND OXYGENASE MPAB_MPAB'_RUBBER OXYGENASE CATALYTIC DOMAIN-CONTAINING PROTEIN"/>
    <property type="match status" value="1"/>
</dbReference>
<dbReference type="InterPro" id="IPR037473">
    <property type="entry name" value="Lcp-like"/>
</dbReference>